<keyword evidence="3" id="KW-0677">Repeat</keyword>
<dbReference type="GO" id="GO:0016020">
    <property type="term" value="C:membrane"/>
    <property type="evidence" value="ECO:0007669"/>
    <property type="project" value="UniProtKB-SubCell"/>
</dbReference>
<dbReference type="Gene3D" id="3.80.10.10">
    <property type="entry name" value="Ribonuclease Inhibitor"/>
    <property type="match status" value="2"/>
</dbReference>
<dbReference type="AlphaFoldDB" id="A0AAE1LB12"/>
<dbReference type="SMART" id="SM00369">
    <property type="entry name" value="LRR_TYP"/>
    <property type="match status" value="11"/>
</dbReference>
<dbReference type="SMART" id="SM00365">
    <property type="entry name" value="LRR_SD22"/>
    <property type="match status" value="5"/>
</dbReference>
<protein>
    <submittedName>
        <fullName evidence="7">Carboxypeptidase N subunit 2</fullName>
    </submittedName>
</protein>
<name>A0AAE1LB12_9NEOP</name>
<evidence type="ECO:0000313" key="7">
    <source>
        <dbReference type="EMBL" id="KAK3912154.1"/>
    </source>
</evidence>
<keyword evidence="6" id="KW-0472">Membrane</keyword>
<dbReference type="EMBL" id="JAHWGI010000292">
    <property type="protein sequence ID" value="KAK3912154.1"/>
    <property type="molecule type" value="Genomic_DNA"/>
</dbReference>
<feature type="region of interest" description="Disordered" evidence="5">
    <location>
        <begin position="1"/>
        <end position="25"/>
    </location>
</feature>
<dbReference type="InterPro" id="IPR003591">
    <property type="entry name" value="Leu-rich_rpt_typical-subtyp"/>
</dbReference>
<dbReference type="SUPFAM" id="SSF52058">
    <property type="entry name" value="L domain-like"/>
    <property type="match status" value="1"/>
</dbReference>
<feature type="transmembrane region" description="Helical" evidence="6">
    <location>
        <begin position="38"/>
        <end position="56"/>
    </location>
</feature>
<evidence type="ECO:0000256" key="5">
    <source>
        <dbReference type="SAM" id="MobiDB-lite"/>
    </source>
</evidence>
<organism evidence="7 8">
    <name type="scientific">Frankliniella fusca</name>
    <dbReference type="NCBI Taxonomy" id="407009"/>
    <lineage>
        <taxon>Eukaryota</taxon>
        <taxon>Metazoa</taxon>
        <taxon>Ecdysozoa</taxon>
        <taxon>Arthropoda</taxon>
        <taxon>Hexapoda</taxon>
        <taxon>Insecta</taxon>
        <taxon>Pterygota</taxon>
        <taxon>Neoptera</taxon>
        <taxon>Paraneoptera</taxon>
        <taxon>Thysanoptera</taxon>
        <taxon>Terebrantia</taxon>
        <taxon>Thripoidea</taxon>
        <taxon>Thripidae</taxon>
        <taxon>Frankliniella</taxon>
    </lineage>
</organism>
<keyword evidence="8" id="KW-1185">Reference proteome</keyword>
<feature type="transmembrane region" description="Helical" evidence="6">
    <location>
        <begin position="560"/>
        <end position="585"/>
    </location>
</feature>
<reference evidence="7" key="2">
    <citation type="journal article" date="2023" name="BMC Genomics">
        <title>Pest status, molecular evolution, and epigenetic factors derived from the genome assembly of Frankliniella fusca, a thysanopteran phytovirus vector.</title>
        <authorList>
            <person name="Catto M.A."/>
            <person name="Labadie P.E."/>
            <person name="Jacobson A.L."/>
            <person name="Kennedy G.G."/>
            <person name="Srinivasan R."/>
            <person name="Hunt B.G."/>
        </authorList>
    </citation>
    <scope>NUCLEOTIDE SEQUENCE</scope>
    <source>
        <strain evidence="7">PL_HMW_Pooled</strain>
    </source>
</reference>
<gene>
    <name evidence="7" type="ORF">KUF71_021724</name>
</gene>
<evidence type="ECO:0000256" key="6">
    <source>
        <dbReference type="SAM" id="Phobius"/>
    </source>
</evidence>
<keyword evidence="7" id="KW-0645">Protease</keyword>
<accession>A0AAE1LB12</accession>
<evidence type="ECO:0000313" key="8">
    <source>
        <dbReference type="Proteomes" id="UP001219518"/>
    </source>
</evidence>
<dbReference type="InterPro" id="IPR050467">
    <property type="entry name" value="LRFN"/>
</dbReference>
<evidence type="ECO:0000256" key="3">
    <source>
        <dbReference type="ARBA" id="ARBA00022737"/>
    </source>
</evidence>
<proteinExistence type="predicted"/>
<dbReference type="PANTHER" id="PTHR45842">
    <property type="entry name" value="SYNAPTIC ADHESION-LIKE MOLECULE SALM"/>
    <property type="match status" value="1"/>
</dbReference>
<dbReference type="Pfam" id="PF13855">
    <property type="entry name" value="LRR_8"/>
    <property type="match status" value="3"/>
</dbReference>
<keyword evidence="7" id="KW-0121">Carboxypeptidase</keyword>
<dbReference type="InterPro" id="IPR001611">
    <property type="entry name" value="Leu-rich_rpt"/>
</dbReference>
<dbReference type="Proteomes" id="UP001219518">
    <property type="component" value="Unassembled WGS sequence"/>
</dbReference>
<keyword evidence="6" id="KW-1133">Transmembrane helix</keyword>
<dbReference type="GO" id="GO:0004180">
    <property type="term" value="F:carboxypeptidase activity"/>
    <property type="evidence" value="ECO:0007669"/>
    <property type="project" value="UniProtKB-KW"/>
</dbReference>
<evidence type="ECO:0000256" key="4">
    <source>
        <dbReference type="ARBA" id="ARBA00023180"/>
    </source>
</evidence>
<dbReference type="PROSITE" id="PS51450">
    <property type="entry name" value="LRR"/>
    <property type="match status" value="4"/>
</dbReference>
<keyword evidence="1" id="KW-0433">Leucine-rich repeat</keyword>
<comment type="caution">
    <text evidence="7">The sequence shown here is derived from an EMBL/GenBank/DDBJ whole genome shotgun (WGS) entry which is preliminary data.</text>
</comment>
<keyword evidence="4" id="KW-0325">Glycoprotein</keyword>
<sequence length="648" mass="71160">MRCGAMRSHDPQDGPVVAAGSGPGPPSRGTWVCVLRRALLLTLVVLLALLPALAGAQKRRDCPKDCRCDLDRKGRRAVYCNKGNGKDPMPLPRETEKIEVLEVAPPPDQPNYYTIGPIFHGHRKLEEIHIVHSHIPAIGVHSFYGLYNLQILNLTHNNLSAILENNFLGLPNLRELYLSHNRIESMPSSAFHHLGDLKTLSLAKNRIKELSKRVFMNLTKLHDLDLSYNPLPELNHEVFSDVKELQVLRCRGCGVAAVNRSLFEQLAELQVLDLGDNKLAHLSAEELRPLQALRELWLDGNRLSVVPSGMFRHNPQLQIIDLARNEITKVEDEAFLNVPALRRLDLGYNRLERLHASLVAPLGESLRALSLAGNLISAEELARLARGVPHLTQLSLADMWLRTLPAGLLAPLRELRVLNVSGNMLTALHPSSLHPLFKLEVVDASRNHLVGLDEQSLLRLDNVDRSVADAGAGAARVLQVLLDGNHWSCDRCHLPPLLSRVARSAPESPWRRLRCDGPRSLAGEPLEALSLSSLAWCSGSGGVGVGPDAPRSLLSADSQLGVIAAAAAVALLILAGAALLCIVAYTKHHADYYYTHEDKLGPEREAIFENMGVIDDRGECKKTPKRVTIATIDELTKDPELHGLTNGA</sequence>
<keyword evidence="2" id="KW-0732">Signal</keyword>
<evidence type="ECO:0000256" key="1">
    <source>
        <dbReference type="ARBA" id="ARBA00022614"/>
    </source>
</evidence>
<dbReference type="InterPro" id="IPR032675">
    <property type="entry name" value="LRR_dom_sf"/>
</dbReference>
<keyword evidence="6" id="KW-0812">Transmembrane</keyword>
<keyword evidence="7" id="KW-0378">Hydrolase</keyword>
<dbReference type="PANTHER" id="PTHR45842:SF12">
    <property type="entry name" value="KEKKON 5, ISOFORM A"/>
    <property type="match status" value="1"/>
</dbReference>
<dbReference type="FunFam" id="3.80.10.10:FF:001164">
    <property type="entry name" value="GH01279p"/>
    <property type="match status" value="1"/>
</dbReference>
<reference evidence="7" key="1">
    <citation type="submission" date="2021-07" db="EMBL/GenBank/DDBJ databases">
        <authorList>
            <person name="Catto M.A."/>
            <person name="Jacobson A."/>
            <person name="Kennedy G."/>
            <person name="Labadie P."/>
            <person name="Hunt B.G."/>
            <person name="Srinivasan R."/>
        </authorList>
    </citation>
    <scope>NUCLEOTIDE SEQUENCE</scope>
    <source>
        <strain evidence="7">PL_HMW_Pooled</strain>
        <tissue evidence="7">Head</tissue>
    </source>
</reference>
<evidence type="ECO:0000256" key="2">
    <source>
        <dbReference type="ARBA" id="ARBA00022729"/>
    </source>
</evidence>